<feature type="non-terminal residue" evidence="1">
    <location>
        <position position="1"/>
    </location>
</feature>
<dbReference type="OrthoDB" id="1900877at2759"/>
<keyword evidence="2" id="KW-1185">Reference proteome</keyword>
<dbReference type="Proteomes" id="UP000541444">
    <property type="component" value="Unassembled WGS sequence"/>
</dbReference>
<sequence>LWRTDQTKCTFGSSYQSPCYSAVDSGDTYESQDANRHRPTVSFTHVTIRASQYLIRIREMMARYEELFPYVDPFWEGFIAGFEERTTIIFQLLILDVNGRRDVGDDIVPPLSGTISGYEKFRERLQDFQKSSTIQILWSKSSEDGRFDVARAYLYFSLCFYLLYWSCSRV</sequence>
<gene>
    <name evidence="1" type="ORF">GIB67_027588</name>
</gene>
<organism evidence="1 2">
    <name type="scientific">Kingdonia uniflora</name>
    <dbReference type="NCBI Taxonomy" id="39325"/>
    <lineage>
        <taxon>Eukaryota</taxon>
        <taxon>Viridiplantae</taxon>
        <taxon>Streptophyta</taxon>
        <taxon>Embryophyta</taxon>
        <taxon>Tracheophyta</taxon>
        <taxon>Spermatophyta</taxon>
        <taxon>Magnoliopsida</taxon>
        <taxon>Ranunculales</taxon>
        <taxon>Circaeasteraceae</taxon>
        <taxon>Kingdonia</taxon>
    </lineage>
</organism>
<accession>A0A7J7NLB8</accession>
<reference evidence="1 2" key="1">
    <citation type="journal article" date="2020" name="IScience">
        <title>Genome Sequencing of the Endangered Kingdonia uniflora (Circaeasteraceae, Ranunculales) Reveals Potential Mechanisms of Evolutionary Specialization.</title>
        <authorList>
            <person name="Sun Y."/>
            <person name="Deng T."/>
            <person name="Zhang A."/>
            <person name="Moore M.J."/>
            <person name="Landis J.B."/>
            <person name="Lin N."/>
            <person name="Zhang H."/>
            <person name="Zhang X."/>
            <person name="Huang J."/>
            <person name="Zhang X."/>
            <person name="Sun H."/>
            <person name="Wang H."/>
        </authorList>
    </citation>
    <scope>NUCLEOTIDE SEQUENCE [LARGE SCALE GENOMIC DNA]</scope>
    <source>
        <strain evidence="1">TB1705</strain>
        <tissue evidence="1">Leaf</tissue>
    </source>
</reference>
<dbReference type="EMBL" id="JACGCM010000715">
    <property type="protein sequence ID" value="KAF6167810.1"/>
    <property type="molecule type" value="Genomic_DNA"/>
</dbReference>
<protein>
    <submittedName>
        <fullName evidence="1">Uncharacterized protein</fullName>
    </submittedName>
</protein>
<proteinExistence type="predicted"/>
<evidence type="ECO:0000313" key="2">
    <source>
        <dbReference type="Proteomes" id="UP000541444"/>
    </source>
</evidence>
<comment type="caution">
    <text evidence="1">The sequence shown here is derived from an EMBL/GenBank/DDBJ whole genome shotgun (WGS) entry which is preliminary data.</text>
</comment>
<dbReference type="AlphaFoldDB" id="A0A7J7NLB8"/>
<evidence type="ECO:0000313" key="1">
    <source>
        <dbReference type="EMBL" id="KAF6167810.1"/>
    </source>
</evidence>
<name>A0A7J7NLB8_9MAGN</name>